<evidence type="ECO:0000313" key="1">
    <source>
        <dbReference type="EMBL" id="MEM5405870.1"/>
    </source>
</evidence>
<gene>
    <name evidence="1" type="ORF">VSR83_38760</name>
</gene>
<dbReference type="Proteomes" id="UP001392318">
    <property type="component" value="Unassembled WGS sequence"/>
</dbReference>
<name>A0ACC6RY84_9BURK</name>
<sequence>MKKTLVAAAVVGVFASAAHAQSSVTLYGLIDSGIAYTSNQGGSSNFQQASGLVNGNRWGLRGSEDLGGGLKTIFVLESGFNLSTGKTGQGSRMFGRQAFVGLSSDRAGAVTLGRQYDSVVDNLGGLSLNGTQYGGTLAAHPYDNDNLNNSFRVSNSLKYQSVNYGGFKFNALYGFSNAAGGFANNRAYSVGATYSYGGLKAGAGYLQLNNSGSSINSSGAVSDDATFTASRQRTYGAGLNYAFGAANVGFVFTQTQLSNLTAITSSGTTTSFAGDSAHFTNYELNGRYTFTPAFTLSAAYTYTDASLEGVNPKYHQFTLQGDYLLSKRTDVYAEAAYQRVVDGQGKIHADIVGVSASDSNSQAVATVGIRHRF</sequence>
<keyword evidence="2" id="KW-1185">Reference proteome</keyword>
<comment type="caution">
    <text evidence="1">The sequence shown here is derived from an EMBL/GenBank/DDBJ whole genome shotgun (WGS) entry which is preliminary data.</text>
</comment>
<proteinExistence type="predicted"/>
<reference evidence="1" key="1">
    <citation type="submission" date="2024-01" db="EMBL/GenBank/DDBJ databases">
        <title>The diversity of rhizobia nodulating Mimosa spp. in eleven states of Brazil covering several biomes is determined by host plant, location, and edaphic factors.</title>
        <authorList>
            <person name="Rouws L."/>
            <person name="Barauna A."/>
            <person name="Beukes C."/>
            <person name="De Faria S.M."/>
            <person name="Gross E."/>
            <person name="Dos Reis Junior F.B."/>
            <person name="Simon M."/>
            <person name="Maluk M."/>
            <person name="Odee D.W."/>
            <person name="Kenicer G."/>
            <person name="Young J.P.W."/>
            <person name="Reis V.M."/>
            <person name="Zilli J."/>
            <person name="James E.K."/>
        </authorList>
    </citation>
    <scope>NUCLEOTIDE SEQUENCE</scope>
    <source>
        <strain evidence="1">JPY452</strain>
    </source>
</reference>
<evidence type="ECO:0000313" key="2">
    <source>
        <dbReference type="Proteomes" id="UP001392318"/>
    </source>
</evidence>
<organism evidence="1 2">
    <name type="scientific">Paraburkholderia unamae</name>
    <dbReference type="NCBI Taxonomy" id="219649"/>
    <lineage>
        <taxon>Bacteria</taxon>
        <taxon>Pseudomonadati</taxon>
        <taxon>Pseudomonadota</taxon>
        <taxon>Betaproteobacteria</taxon>
        <taxon>Burkholderiales</taxon>
        <taxon>Burkholderiaceae</taxon>
        <taxon>Paraburkholderia</taxon>
    </lineage>
</organism>
<protein>
    <submittedName>
        <fullName evidence="1">Porin</fullName>
    </submittedName>
</protein>
<accession>A0ACC6RY84</accession>
<dbReference type="EMBL" id="JAYMRU010000050">
    <property type="protein sequence ID" value="MEM5405870.1"/>
    <property type="molecule type" value="Genomic_DNA"/>
</dbReference>